<evidence type="ECO:0000256" key="11">
    <source>
        <dbReference type="ARBA" id="ARBA00023159"/>
    </source>
</evidence>
<dbReference type="Pfam" id="PF08769">
    <property type="entry name" value="Spo0A_C"/>
    <property type="match status" value="1"/>
</dbReference>
<dbReference type="InterPro" id="IPR036388">
    <property type="entry name" value="WH-like_DNA-bd_sf"/>
</dbReference>
<evidence type="ECO:0000256" key="6">
    <source>
        <dbReference type="ARBA" id="ARBA00022837"/>
    </source>
</evidence>
<dbReference type="InterPro" id="IPR014879">
    <property type="entry name" value="Spo0A_C"/>
</dbReference>
<evidence type="ECO:0000256" key="3">
    <source>
        <dbReference type="ARBA" id="ARBA00022490"/>
    </source>
</evidence>
<dbReference type="GO" id="GO:0005829">
    <property type="term" value="C:cytosol"/>
    <property type="evidence" value="ECO:0007669"/>
    <property type="project" value="TreeGrafter"/>
</dbReference>
<keyword evidence="9 14" id="KW-0805">Transcription regulation</keyword>
<dbReference type="InterPro" id="IPR012052">
    <property type="entry name" value="Spore_0_A"/>
</dbReference>
<feature type="domain" description="Response regulatory" evidence="17">
    <location>
        <begin position="6"/>
        <end position="121"/>
    </location>
</feature>
<dbReference type="GO" id="GO:0003700">
    <property type="term" value="F:DNA-binding transcription factor activity"/>
    <property type="evidence" value="ECO:0007669"/>
    <property type="project" value="InterPro"/>
</dbReference>
<dbReference type="GO" id="GO:0032993">
    <property type="term" value="C:protein-DNA complex"/>
    <property type="evidence" value="ECO:0007669"/>
    <property type="project" value="TreeGrafter"/>
</dbReference>
<evidence type="ECO:0000256" key="1">
    <source>
        <dbReference type="ARBA" id="ARBA00004496"/>
    </source>
</evidence>
<dbReference type="Gene3D" id="1.10.10.10">
    <property type="entry name" value="Winged helix-like DNA-binding domain superfamily/Winged helix DNA-binding domain"/>
    <property type="match status" value="1"/>
</dbReference>
<dbReference type="GO" id="GO:0005509">
    <property type="term" value="F:calcium ion binding"/>
    <property type="evidence" value="ECO:0007669"/>
    <property type="project" value="UniProtKB-UniRule"/>
</dbReference>
<evidence type="ECO:0000256" key="4">
    <source>
        <dbReference type="ARBA" id="ARBA00022491"/>
    </source>
</evidence>
<dbReference type="PIRSF" id="PIRSF002937">
    <property type="entry name" value="Res_reg_Spo0A"/>
    <property type="match status" value="1"/>
</dbReference>
<protein>
    <recommendedName>
        <fullName evidence="2 14">Stage 0 sporulation protein A homolog</fullName>
    </recommendedName>
</protein>
<dbReference type="Gene3D" id="3.40.50.2300">
    <property type="match status" value="1"/>
</dbReference>
<evidence type="ECO:0000313" key="19">
    <source>
        <dbReference type="Proteomes" id="UP000620327"/>
    </source>
</evidence>
<dbReference type="GO" id="GO:0000156">
    <property type="term" value="F:phosphorelay response regulator activity"/>
    <property type="evidence" value="ECO:0007669"/>
    <property type="project" value="TreeGrafter"/>
</dbReference>
<evidence type="ECO:0000256" key="14">
    <source>
        <dbReference type="PIRNR" id="PIRNR002937"/>
    </source>
</evidence>
<dbReference type="SUPFAM" id="SSF46894">
    <property type="entry name" value="C-terminal effector domain of the bipartite response regulators"/>
    <property type="match status" value="1"/>
</dbReference>
<keyword evidence="10 14" id="KW-0238">DNA-binding</keyword>
<dbReference type="GO" id="GO:0000976">
    <property type="term" value="F:transcription cis-regulatory region binding"/>
    <property type="evidence" value="ECO:0007669"/>
    <property type="project" value="TreeGrafter"/>
</dbReference>
<dbReference type="Pfam" id="PF00072">
    <property type="entry name" value="Response_reg"/>
    <property type="match status" value="1"/>
</dbReference>
<dbReference type="SUPFAM" id="SSF52172">
    <property type="entry name" value="CheY-like"/>
    <property type="match status" value="1"/>
</dbReference>
<keyword evidence="11 14" id="KW-0010">Activator</keyword>
<dbReference type="PROSITE" id="PS50110">
    <property type="entry name" value="RESPONSE_REGULATORY"/>
    <property type="match status" value="1"/>
</dbReference>
<comment type="caution">
    <text evidence="18">The sequence shown here is derived from an EMBL/GenBank/DDBJ whole genome shotgun (WGS) entry which is preliminary data.</text>
</comment>
<evidence type="ECO:0000256" key="5">
    <source>
        <dbReference type="ARBA" id="ARBA00022553"/>
    </source>
</evidence>
<evidence type="ECO:0000256" key="7">
    <source>
        <dbReference type="ARBA" id="ARBA00022969"/>
    </source>
</evidence>
<evidence type="ECO:0000313" key="18">
    <source>
        <dbReference type="EMBL" id="MBC5770977.1"/>
    </source>
</evidence>
<comment type="subcellular location">
    <subcellularLocation>
        <location evidence="1 14">Cytoplasm</location>
    </subcellularLocation>
</comment>
<dbReference type="EMBL" id="JACOQI010000011">
    <property type="protein sequence ID" value="MBC5770977.1"/>
    <property type="molecule type" value="Genomic_DNA"/>
</dbReference>
<evidence type="ECO:0000256" key="8">
    <source>
        <dbReference type="ARBA" id="ARBA00023012"/>
    </source>
</evidence>
<reference evidence="18" key="1">
    <citation type="submission" date="2020-08" db="EMBL/GenBank/DDBJ databases">
        <title>Genome public.</title>
        <authorList>
            <person name="Liu C."/>
            <person name="Sun Q."/>
        </authorList>
    </citation>
    <scope>NUCLEOTIDE SEQUENCE</scope>
    <source>
        <strain evidence="18">BX15</strain>
    </source>
</reference>
<feature type="binding site" evidence="15">
    <location>
        <position position="56"/>
    </location>
    <ligand>
        <name>Ca(2+)</name>
        <dbReference type="ChEBI" id="CHEBI:29108"/>
    </ligand>
</feature>
<sequence>MEQRRTVLLADTSTEFRILLREAMEKTGEFWVDVAQTGDEVLEKVQEQEPDILIMDVILPGLDGLSALRELQELGYAPMTILTSAFVSDQTLAEATELGAAYFLPKPFRMDTLLDRMRNLFWEKPKATRPSLKARVTHMLHDAGMPANISGYQYLREAILITAADPSVLNKAVTKILYPEIARRYGTTALRVERCIRSAIETAWDRASPETLPKYFGCTVSSQRGKPSNAEFIALLAERLTLEDDQALRA</sequence>
<evidence type="ECO:0000256" key="15">
    <source>
        <dbReference type="PIRSR" id="PIRSR002937-1"/>
    </source>
</evidence>
<dbReference type="InterPro" id="IPR039420">
    <property type="entry name" value="WalR-like"/>
</dbReference>
<dbReference type="RefSeq" id="WP_187015206.1">
    <property type="nucleotide sequence ID" value="NZ_JACOQI010000011.1"/>
</dbReference>
<evidence type="ECO:0000259" key="17">
    <source>
        <dbReference type="PROSITE" id="PS50110"/>
    </source>
</evidence>
<keyword evidence="7 14" id="KW-0749">Sporulation</keyword>
<evidence type="ECO:0000256" key="9">
    <source>
        <dbReference type="ARBA" id="ARBA00023015"/>
    </source>
</evidence>
<accession>A0A923SBE0</accession>
<dbReference type="InterPro" id="IPR016032">
    <property type="entry name" value="Sig_transdc_resp-reg_C-effctor"/>
</dbReference>
<evidence type="ECO:0000256" key="12">
    <source>
        <dbReference type="ARBA" id="ARBA00023163"/>
    </source>
</evidence>
<evidence type="ECO:0000256" key="10">
    <source>
        <dbReference type="ARBA" id="ARBA00023125"/>
    </source>
</evidence>
<keyword evidence="8 14" id="KW-0902">Two-component regulatory system</keyword>
<dbReference type="GO" id="GO:0030435">
    <property type="term" value="P:sporulation resulting in formation of a cellular spore"/>
    <property type="evidence" value="ECO:0007669"/>
    <property type="project" value="UniProtKB-UniRule"/>
</dbReference>
<evidence type="ECO:0000256" key="16">
    <source>
        <dbReference type="PROSITE-ProRule" id="PRU00169"/>
    </source>
</evidence>
<evidence type="ECO:0000256" key="2">
    <source>
        <dbReference type="ARBA" id="ARBA00018672"/>
    </source>
</evidence>
<keyword evidence="19" id="KW-1185">Reference proteome</keyword>
<feature type="binding site" evidence="15">
    <location>
        <position position="11"/>
    </location>
    <ligand>
        <name>Ca(2+)</name>
        <dbReference type="ChEBI" id="CHEBI:29108"/>
    </ligand>
</feature>
<dbReference type="PANTHER" id="PTHR48111:SF1">
    <property type="entry name" value="TWO-COMPONENT RESPONSE REGULATOR ORR33"/>
    <property type="match status" value="1"/>
</dbReference>
<proteinExistence type="predicted"/>
<dbReference type="InterPro" id="IPR001789">
    <property type="entry name" value="Sig_transdc_resp-reg_receiver"/>
</dbReference>
<dbReference type="InterPro" id="IPR011006">
    <property type="entry name" value="CheY-like_superfamily"/>
</dbReference>
<dbReference type="SMART" id="SM00448">
    <property type="entry name" value="REC"/>
    <property type="match status" value="1"/>
</dbReference>
<name>A0A923SBE0_9FIRM</name>
<keyword evidence="5 16" id="KW-0597">Phosphoprotein</keyword>
<dbReference type="AlphaFoldDB" id="A0A923SBE0"/>
<dbReference type="PANTHER" id="PTHR48111">
    <property type="entry name" value="REGULATOR OF RPOS"/>
    <property type="match status" value="1"/>
</dbReference>
<comment type="function">
    <text evidence="13 14">May play the central regulatory role in sporulation. It may be an element of the effector pathway responsible for the activation of sporulation genes in response to nutritional stress. Spo0A may act in concert with spo0H (a sigma factor) to control the expression of some genes that are critical to the sporulation process.</text>
</comment>
<keyword evidence="3 14" id="KW-0963">Cytoplasm</keyword>
<dbReference type="GO" id="GO:0051606">
    <property type="term" value="P:detection of stimulus"/>
    <property type="evidence" value="ECO:0007669"/>
    <property type="project" value="UniProtKB-UniRule"/>
</dbReference>
<keyword evidence="14 15" id="KW-0479">Metal-binding</keyword>
<organism evidence="18 19">
    <name type="scientific">Dysosmobacter segnis</name>
    <dbReference type="NCBI Taxonomy" id="2763042"/>
    <lineage>
        <taxon>Bacteria</taxon>
        <taxon>Bacillati</taxon>
        <taxon>Bacillota</taxon>
        <taxon>Clostridia</taxon>
        <taxon>Eubacteriales</taxon>
        <taxon>Oscillospiraceae</taxon>
        <taxon>Dysosmobacter</taxon>
    </lineage>
</organism>
<dbReference type="GO" id="GO:0042173">
    <property type="term" value="P:regulation of sporulation resulting in formation of a cellular spore"/>
    <property type="evidence" value="ECO:0007669"/>
    <property type="project" value="InterPro"/>
</dbReference>
<dbReference type="NCBIfam" id="TIGR02875">
    <property type="entry name" value="spore_0_A"/>
    <property type="match status" value="1"/>
</dbReference>
<keyword evidence="6 14" id="KW-0106">Calcium</keyword>
<keyword evidence="12 14" id="KW-0804">Transcription</keyword>
<gene>
    <name evidence="18" type="primary">spo0A</name>
    <name evidence="18" type="ORF">H8Z83_11715</name>
</gene>
<comment type="cofactor">
    <cofactor evidence="14 15">
        <name>Ca(2+)</name>
        <dbReference type="ChEBI" id="CHEBI:29108"/>
    </cofactor>
    <text evidence="14 15">Binds 1 Ca(2+) ion per subunit.</text>
</comment>
<evidence type="ECO:0000256" key="13">
    <source>
        <dbReference type="ARBA" id="ARBA00024867"/>
    </source>
</evidence>
<feature type="modified residue" description="4-aspartylphosphate" evidence="16">
    <location>
        <position position="56"/>
    </location>
</feature>
<dbReference type="Proteomes" id="UP000620327">
    <property type="component" value="Unassembled WGS sequence"/>
</dbReference>
<keyword evidence="4 14" id="KW-0678">Repressor</keyword>